<evidence type="ECO:0000256" key="1">
    <source>
        <dbReference type="SAM" id="SignalP"/>
    </source>
</evidence>
<sequence length="144" mass="15816">MHKFLGLLLLVDSVIAAAYNGVPYRCLNATNVEIPSDLCVFDNVEAVSFLIGNFSVTNIVKIWYPGDEGVKEEFFRCATDFIAEEAALGNKIAFNITCTGWGNIVSYPITENDYPDMIMLGTTQLGAREALGDIQVLNSWIGKL</sequence>
<evidence type="ECO:0000313" key="3">
    <source>
        <dbReference type="Proteomes" id="UP001211907"/>
    </source>
</evidence>
<protein>
    <submittedName>
        <fullName evidence="2">Uncharacterized protein</fullName>
    </submittedName>
</protein>
<gene>
    <name evidence="2" type="ORF">HK100_009108</name>
</gene>
<reference evidence="2" key="1">
    <citation type="submission" date="2020-05" db="EMBL/GenBank/DDBJ databases">
        <title>Phylogenomic resolution of chytrid fungi.</title>
        <authorList>
            <person name="Stajich J.E."/>
            <person name="Amses K."/>
            <person name="Simmons R."/>
            <person name="Seto K."/>
            <person name="Myers J."/>
            <person name="Bonds A."/>
            <person name="Quandt C.A."/>
            <person name="Barry K."/>
            <person name="Liu P."/>
            <person name="Grigoriev I."/>
            <person name="Longcore J.E."/>
            <person name="James T.Y."/>
        </authorList>
    </citation>
    <scope>NUCLEOTIDE SEQUENCE</scope>
    <source>
        <strain evidence="2">JEL0513</strain>
    </source>
</reference>
<feature type="non-terminal residue" evidence="2">
    <location>
        <position position="144"/>
    </location>
</feature>
<organism evidence="2 3">
    <name type="scientific">Physocladia obscura</name>
    <dbReference type="NCBI Taxonomy" id="109957"/>
    <lineage>
        <taxon>Eukaryota</taxon>
        <taxon>Fungi</taxon>
        <taxon>Fungi incertae sedis</taxon>
        <taxon>Chytridiomycota</taxon>
        <taxon>Chytridiomycota incertae sedis</taxon>
        <taxon>Chytridiomycetes</taxon>
        <taxon>Chytridiales</taxon>
        <taxon>Chytriomycetaceae</taxon>
        <taxon>Physocladia</taxon>
    </lineage>
</organism>
<dbReference type="Proteomes" id="UP001211907">
    <property type="component" value="Unassembled WGS sequence"/>
</dbReference>
<name>A0AAD5XAB6_9FUNG</name>
<feature type="signal peptide" evidence="1">
    <location>
        <begin position="1"/>
        <end position="16"/>
    </location>
</feature>
<feature type="chain" id="PRO_5042207534" evidence="1">
    <location>
        <begin position="17"/>
        <end position="144"/>
    </location>
</feature>
<keyword evidence="1" id="KW-0732">Signal</keyword>
<proteinExistence type="predicted"/>
<accession>A0AAD5XAB6</accession>
<dbReference type="AlphaFoldDB" id="A0AAD5XAB6"/>
<comment type="caution">
    <text evidence="2">The sequence shown here is derived from an EMBL/GenBank/DDBJ whole genome shotgun (WGS) entry which is preliminary data.</text>
</comment>
<evidence type="ECO:0000313" key="2">
    <source>
        <dbReference type="EMBL" id="KAJ3085270.1"/>
    </source>
</evidence>
<keyword evidence="3" id="KW-1185">Reference proteome</keyword>
<dbReference type="EMBL" id="JADGJH010004584">
    <property type="protein sequence ID" value="KAJ3085270.1"/>
    <property type="molecule type" value="Genomic_DNA"/>
</dbReference>